<evidence type="ECO:0000313" key="3">
    <source>
        <dbReference type="Proteomes" id="UP000530928"/>
    </source>
</evidence>
<dbReference type="EMBL" id="JACDUR010000007">
    <property type="protein sequence ID" value="MBA2895341.1"/>
    <property type="molecule type" value="Genomic_DNA"/>
</dbReference>
<dbReference type="GO" id="GO:0000155">
    <property type="term" value="F:phosphorelay sensor kinase activity"/>
    <property type="evidence" value="ECO:0007669"/>
    <property type="project" value="InterPro"/>
</dbReference>
<dbReference type="AlphaFoldDB" id="A0A7W0CQ77"/>
<dbReference type="RefSeq" id="WP_181614106.1">
    <property type="nucleotide sequence ID" value="NZ_BAABAM010000009.1"/>
</dbReference>
<dbReference type="Proteomes" id="UP000530928">
    <property type="component" value="Unassembled WGS sequence"/>
</dbReference>
<dbReference type="Gene3D" id="1.20.5.1930">
    <property type="match status" value="1"/>
</dbReference>
<accession>A0A7W0CQ77</accession>
<reference evidence="2 3" key="1">
    <citation type="submission" date="2020-07" db="EMBL/GenBank/DDBJ databases">
        <title>Genomic Encyclopedia of Type Strains, Phase IV (KMG-IV): sequencing the most valuable type-strain genomes for metagenomic binning, comparative biology and taxonomic classification.</title>
        <authorList>
            <person name="Goeker M."/>
        </authorList>
    </citation>
    <scope>NUCLEOTIDE SEQUENCE [LARGE SCALE GENOMIC DNA]</scope>
    <source>
        <strain evidence="2 3">DSM 45533</strain>
    </source>
</reference>
<sequence length="76" mass="8368">MTLAEELSDLAHIVSAMTMQAGAVRLRLKQDQTTEREMLTLIEGAGREAVEELRRMMTSAQLLEEGQLKSGGPLKP</sequence>
<dbReference type="GO" id="GO:0046983">
    <property type="term" value="F:protein dimerization activity"/>
    <property type="evidence" value="ECO:0007669"/>
    <property type="project" value="InterPro"/>
</dbReference>
<evidence type="ECO:0000259" key="1">
    <source>
        <dbReference type="Pfam" id="PF07730"/>
    </source>
</evidence>
<keyword evidence="2" id="KW-0808">Transferase</keyword>
<feature type="domain" description="Signal transduction histidine kinase subgroup 3 dimerisation and phosphoacceptor" evidence="1">
    <location>
        <begin position="9"/>
        <end position="58"/>
    </location>
</feature>
<evidence type="ECO:0000313" key="2">
    <source>
        <dbReference type="EMBL" id="MBA2895341.1"/>
    </source>
</evidence>
<gene>
    <name evidence="2" type="ORF">HNR30_006727</name>
</gene>
<name>A0A7W0CQ77_9ACTN</name>
<organism evidence="2 3">
    <name type="scientific">Nonomuraea soli</name>
    <dbReference type="NCBI Taxonomy" id="1032476"/>
    <lineage>
        <taxon>Bacteria</taxon>
        <taxon>Bacillati</taxon>
        <taxon>Actinomycetota</taxon>
        <taxon>Actinomycetes</taxon>
        <taxon>Streptosporangiales</taxon>
        <taxon>Streptosporangiaceae</taxon>
        <taxon>Nonomuraea</taxon>
    </lineage>
</organism>
<comment type="caution">
    <text evidence="2">The sequence shown here is derived from an EMBL/GenBank/DDBJ whole genome shotgun (WGS) entry which is preliminary data.</text>
</comment>
<proteinExistence type="predicted"/>
<keyword evidence="3" id="KW-1185">Reference proteome</keyword>
<dbReference type="Pfam" id="PF07730">
    <property type="entry name" value="HisKA_3"/>
    <property type="match status" value="1"/>
</dbReference>
<protein>
    <submittedName>
        <fullName evidence="2">Signal transduction histidine kinase</fullName>
    </submittedName>
</protein>
<dbReference type="GO" id="GO:0016020">
    <property type="term" value="C:membrane"/>
    <property type="evidence" value="ECO:0007669"/>
    <property type="project" value="InterPro"/>
</dbReference>
<keyword evidence="2" id="KW-0418">Kinase</keyword>
<dbReference type="InterPro" id="IPR011712">
    <property type="entry name" value="Sig_transdc_His_kin_sub3_dim/P"/>
</dbReference>